<comment type="caution">
    <text evidence="2">The sequence shown here is derived from an EMBL/GenBank/DDBJ whole genome shotgun (WGS) entry which is preliminary data.</text>
</comment>
<protein>
    <submittedName>
        <fullName evidence="2">Uncharacterized protein</fullName>
    </submittedName>
</protein>
<dbReference type="InterPro" id="IPR001938">
    <property type="entry name" value="Thaumatin"/>
</dbReference>
<dbReference type="EMBL" id="CAJFDH010000004">
    <property type="protein sequence ID" value="CAD5218878.1"/>
    <property type="molecule type" value="Genomic_DNA"/>
</dbReference>
<dbReference type="SUPFAM" id="SSF49870">
    <property type="entry name" value="Osmotin, thaumatin-like protein"/>
    <property type="match status" value="1"/>
</dbReference>
<dbReference type="PANTHER" id="PTHR31013:SF2">
    <property type="entry name" value="THAUMATIN-LIKE PROTEIN"/>
    <property type="match status" value="1"/>
</dbReference>
<dbReference type="Proteomes" id="UP000783686">
    <property type="component" value="Unassembled WGS sequence"/>
</dbReference>
<dbReference type="PRINTS" id="PR00347">
    <property type="entry name" value="THAUMATIN"/>
</dbReference>
<name>A0A811KTE6_9BILA</name>
<feature type="chain" id="PRO_5036408403" evidence="1">
    <location>
        <begin position="21"/>
        <end position="146"/>
    </location>
</feature>
<evidence type="ECO:0000313" key="3">
    <source>
        <dbReference type="Proteomes" id="UP000614601"/>
    </source>
</evidence>
<organism evidence="2 3">
    <name type="scientific">Bursaphelenchus okinawaensis</name>
    <dbReference type="NCBI Taxonomy" id="465554"/>
    <lineage>
        <taxon>Eukaryota</taxon>
        <taxon>Metazoa</taxon>
        <taxon>Ecdysozoa</taxon>
        <taxon>Nematoda</taxon>
        <taxon>Chromadorea</taxon>
        <taxon>Rhabditida</taxon>
        <taxon>Tylenchina</taxon>
        <taxon>Tylenchomorpha</taxon>
        <taxon>Aphelenchoidea</taxon>
        <taxon>Aphelenchoididae</taxon>
        <taxon>Bursaphelenchus</taxon>
    </lineage>
</organism>
<sequence length="146" mass="15677">MSFLAFRVAVFLLALSFATASTVNFVNQCGNGIDVIRTENGAAPVVQCHLERGQRCSGSFGSNGMNFKQGWQGRTLAEFTFNGGYNNDYWDLSVVDGFDVGMVLEGNGITLVCRDRGCPDAYQHPGDNSKTHGGPSGVTYTLTFCG</sequence>
<keyword evidence="3" id="KW-1185">Reference proteome</keyword>
<dbReference type="Proteomes" id="UP000614601">
    <property type="component" value="Unassembled WGS sequence"/>
</dbReference>
<accession>A0A811KTE6</accession>
<dbReference type="InterPro" id="IPR037176">
    <property type="entry name" value="Osmotin/thaumatin-like_sf"/>
</dbReference>
<dbReference type="PANTHER" id="PTHR31013">
    <property type="entry name" value="THAUMATIN FAMILY PROTEIN-RELATED"/>
    <property type="match status" value="1"/>
</dbReference>
<dbReference type="EMBL" id="CAJFCW020000004">
    <property type="protein sequence ID" value="CAG9112034.1"/>
    <property type="molecule type" value="Genomic_DNA"/>
</dbReference>
<dbReference type="OrthoDB" id="430315at2759"/>
<dbReference type="Gene3D" id="2.60.110.10">
    <property type="entry name" value="Thaumatin"/>
    <property type="match status" value="1"/>
</dbReference>
<evidence type="ECO:0000313" key="2">
    <source>
        <dbReference type="EMBL" id="CAD5218878.1"/>
    </source>
</evidence>
<evidence type="ECO:0000256" key="1">
    <source>
        <dbReference type="SAM" id="SignalP"/>
    </source>
</evidence>
<dbReference type="SMART" id="SM00205">
    <property type="entry name" value="THN"/>
    <property type="match status" value="1"/>
</dbReference>
<dbReference type="PROSITE" id="PS51367">
    <property type="entry name" value="THAUMATIN_2"/>
    <property type="match status" value="1"/>
</dbReference>
<dbReference type="AlphaFoldDB" id="A0A811KTE6"/>
<feature type="signal peptide" evidence="1">
    <location>
        <begin position="1"/>
        <end position="20"/>
    </location>
</feature>
<keyword evidence="1" id="KW-0732">Signal</keyword>
<reference evidence="2" key="1">
    <citation type="submission" date="2020-09" db="EMBL/GenBank/DDBJ databases">
        <authorList>
            <person name="Kikuchi T."/>
        </authorList>
    </citation>
    <scope>NUCLEOTIDE SEQUENCE</scope>
    <source>
        <strain evidence="2">SH1</strain>
    </source>
</reference>
<proteinExistence type="predicted"/>
<gene>
    <name evidence="2" type="ORF">BOKJ2_LOCUS8088</name>
</gene>